<dbReference type="AlphaFoldDB" id="A0A8D0V8G8"/>
<proteinExistence type="predicted"/>
<reference evidence="2" key="1">
    <citation type="submission" date="2009-11" db="EMBL/GenBank/DDBJ databases">
        <authorList>
            <consortium name="Porcine genome sequencing project"/>
        </authorList>
    </citation>
    <scope>NUCLEOTIDE SEQUENCE [LARGE SCALE GENOMIC DNA]</scope>
    <source>
        <strain evidence="2">Duroc</strain>
    </source>
</reference>
<reference evidence="1" key="2">
    <citation type="journal article" date="2020" name="Gigascience">
        <title>An improved pig reference genome sequence to enable pig genetics and genomics research.</title>
        <authorList>
            <person name="Warr A."/>
            <person name="Affara N."/>
            <person name="Aken B."/>
            <person name="Beiki H."/>
            <person name="Bickhart D.M."/>
            <person name="Billis K."/>
            <person name="Chow W."/>
            <person name="Eory L."/>
            <person name="Finlayson H.A."/>
            <person name="Flicek P."/>
            <person name="Giron C.G."/>
            <person name="Griffin D.K."/>
            <person name="Hall R."/>
            <person name="Hannum G."/>
            <person name="Hourlier T."/>
            <person name="Howe K."/>
            <person name="Hume D.A."/>
            <person name="Izuogu O."/>
            <person name="Kim K."/>
            <person name="Koren S."/>
            <person name="Liu H."/>
            <person name="Manchanda N."/>
            <person name="Martin F.J."/>
            <person name="Nonneman D.J."/>
            <person name="O'Connor R.E."/>
            <person name="Phillippy A.M."/>
            <person name="Rohrer G.A."/>
            <person name="Rosen B.D."/>
            <person name="Rund L.A."/>
            <person name="Sargent C.A."/>
            <person name="Schook L.B."/>
            <person name="Schroeder S.G."/>
            <person name="Schwartz A.S."/>
            <person name="Skinner B.M."/>
            <person name="Talbot R."/>
            <person name="Tseng E."/>
            <person name="Tuggle C.K."/>
            <person name="Watson M."/>
            <person name="Smith T.P.L."/>
            <person name="Archibald A.L."/>
        </authorList>
    </citation>
    <scope>NUCLEOTIDE SEQUENCE [LARGE SCALE GENOMIC DNA]</scope>
    <source>
        <strain evidence="1">Duroc</strain>
    </source>
</reference>
<dbReference type="Proteomes" id="UP000008227">
    <property type="component" value="Chromosome 11"/>
</dbReference>
<accession>A0A8D0V8G8</accession>
<accession>A0A5G2RC99</accession>
<keyword evidence="2" id="KW-1185">Reference proteome</keyword>
<dbReference type="Ensembl" id="ENSSSCT00000081976.1">
    <property type="protein sequence ID" value="ENSSSCP00000071852.1"/>
    <property type="gene ID" value="ENSSSCG00000048714.1"/>
</dbReference>
<reference evidence="1" key="3">
    <citation type="submission" date="2025-08" db="UniProtKB">
        <authorList>
            <consortium name="Ensembl"/>
        </authorList>
    </citation>
    <scope>IDENTIFICATION</scope>
</reference>
<organism evidence="1 2">
    <name type="scientific">Sus scrofa</name>
    <name type="common">Pig</name>
    <dbReference type="NCBI Taxonomy" id="9823"/>
    <lineage>
        <taxon>Eukaryota</taxon>
        <taxon>Metazoa</taxon>
        <taxon>Chordata</taxon>
        <taxon>Craniata</taxon>
        <taxon>Vertebrata</taxon>
        <taxon>Euteleostomi</taxon>
        <taxon>Mammalia</taxon>
        <taxon>Eutheria</taxon>
        <taxon>Laurasiatheria</taxon>
        <taxon>Artiodactyla</taxon>
        <taxon>Suina</taxon>
        <taxon>Suidae</taxon>
        <taxon>Sus</taxon>
    </lineage>
</organism>
<evidence type="ECO:0000313" key="2">
    <source>
        <dbReference type="Proteomes" id="UP000008227"/>
    </source>
</evidence>
<evidence type="ECO:0000313" key="1">
    <source>
        <dbReference type="Ensembl" id="ENSSSCP00000071852.1"/>
    </source>
</evidence>
<reference evidence="1" key="4">
    <citation type="submission" date="2025-09" db="UniProtKB">
        <authorList>
            <consortium name="Ensembl"/>
        </authorList>
    </citation>
    <scope>IDENTIFICATION</scope>
</reference>
<protein>
    <submittedName>
        <fullName evidence="1">Uncharacterized protein</fullName>
    </submittedName>
</protein>
<sequence>VLKSHHIILCSVNSPCIFISSSFLKYYSLLLSFLQLITSVHFQLRLGTLRLVQLDSSALISMPPLPKRVSPSIGHSTPVCWVEWMAE</sequence>
<name>A0A8D0V8G8_PIG</name>